<evidence type="ECO:0000313" key="6">
    <source>
        <dbReference type="Proteomes" id="UP000377595"/>
    </source>
</evidence>
<sequence>MFRWYRRFICIAASAALVGVVAGCGGSDDRGASKDLSGEPVKISLVGDIDAPALGVTTPQLRDAAVAAVEAVNRDGGINGRPLELTVCNTQGDPNIAAKCARTSINDGDAASVGTYAIAGGATPVFTAARFPTIGNFPLGPEDFDSPFSYPIVGGTPSAGTCSVALLADVVGVKKIGVLYSEAPASAAGNIVLERALSARGLKATRFTALPPNATDLTPYMTEVAQGSDAVVLVMAPVTAARVVKTARGLGLDTDLVSVSLATKQLTELGRAAERLYQCSLLRPASAGGPGIDQMLREMKAANITPDVDDTATNAWLAVHLFAQVAATLDEITPATVAAAMDRLTDGDLSAIAPPLNTTEPFAGTADTWPRLFNPTVWYGQIADGKIALLRDNAVNPFQPAE</sequence>
<dbReference type="Proteomes" id="UP000377595">
    <property type="component" value="Unassembled WGS sequence"/>
</dbReference>
<evidence type="ECO:0000256" key="1">
    <source>
        <dbReference type="ARBA" id="ARBA00010062"/>
    </source>
</evidence>
<evidence type="ECO:0000256" key="3">
    <source>
        <dbReference type="SAM" id="SignalP"/>
    </source>
</evidence>
<dbReference type="PANTHER" id="PTHR30483">
    <property type="entry name" value="LEUCINE-SPECIFIC-BINDING PROTEIN"/>
    <property type="match status" value="1"/>
</dbReference>
<dbReference type="InterPro" id="IPR028081">
    <property type="entry name" value="Leu-bd"/>
</dbReference>
<dbReference type="AlphaFoldDB" id="A0A5M3XUX4"/>
<dbReference type="EMBL" id="BLAF01000055">
    <property type="protein sequence ID" value="GES24686.1"/>
    <property type="molecule type" value="Genomic_DNA"/>
</dbReference>
<keyword evidence="6" id="KW-1185">Reference proteome</keyword>
<dbReference type="Pfam" id="PF13458">
    <property type="entry name" value="Peripla_BP_6"/>
    <property type="match status" value="1"/>
</dbReference>
<proteinExistence type="inferred from homology"/>
<comment type="caution">
    <text evidence="5">The sequence shown here is derived from an EMBL/GenBank/DDBJ whole genome shotgun (WGS) entry which is preliminary data.</text>
</comment>
<feature type="signal peptide" evidence="3">
    <location>
        <begin position="1"/>
        <end position="22"/>
    </location>
</feature>
<dbReference type="PROSITE" id="PS51257">
    <property type="entry name" value="PROKAR_LIPOPROTEIN"/>
    <property type="match status" value="1"/>
</dbReference>
<dbReference type="RefSeq" id="WP_155349507.1">
    <property type="nucleotide sequence ID" value="NZ_BAAAHM010000045.1"/>
</dbReference>
<feature type="domain" description="Leucine-binding protein" evidence="4">
    <location>
        <begin position="40"/>
        <end position="345"/>
    </location>
</feature>
<name>A0A5M3XUX4_9ACTN</name>
<accession>A0A5M3XUX4</accession>
<dbReference type="SUPFAM" id="SSF53822">
    <property type="entry name" value="Periplasmic binding protein-like I"/>
    <property type="match status" value="1"/>
</dbReference>
<dbReference type="PANTHER" id="PTHR30483:SF6">
    <property type="entry name" value="PERIPLASMIC BINDING PROTEIN OF ABC TRANSPORTER FOR NATURAL AMINO ACIDS"/>
    <property type="match status" value="1"/>
</dbReference>
<evidence type="ECO:0000256" key="2">
    <source>
        <dbReference type="ARBA" id="ARBA00022729"/>
    </source>
</evidence>
<reference evidence="5 6" key="1">
    <citation type="submission" date="2019-10" db="EMBL/GenBank/DDBJ databases">
        <title>Whole genome shotgun sequence of Acrocarpospora pleiomorpha NBRC 16267.</title>
        <authorList>
            <person name="Ichikawa N."/>
            <person name="Kimura A."/>
            <person name="Kitahashi Y."/>
            <person name="Komaki H."/>
            <person name="Oguchi A."/>
        </authorList>
    </citation>
    <scope>NUCLEOTIDE SEQUENCE [LARGE SCALE GENOMIC DNA]</scope>
    <source>
        <strain evidence="5 6">NBRC 16267</strain>
    </source>
</reference>
<evidence type="ECO:0000259" key="4">
    <source>
        <dbReference type="Pfam" id="PF13458"/>
    </source>
</evidence>
<dbReference type="InterPro" id="IPR028082">
    <property type="entry name" value="Peripla_BP_I"/>
</dbReference>
<dbReference type="Gene3D" id="3.40.50.2300">
    <property type="match status" value="2"/>
</dbReference>
<evidence type="ECO:0000313" key="5">
    <source>
        <dbReference type="EMBL" id="GES24686.1"/>
    </source>
</evidence>
<keyword evidence="2 3" id="KW-0732">Signal</keyword>
<dbReference type="InterPro" id="IPR051010">
    <property type="entry name" value="BCAA_transport"/>
</dbReference>
<comment type="similarity">
    <text evidence="1">Belongs to the leucine-binding protein family.</text>
</comment>
<protein>
    <submittedName>
        <fullName evidence="5">ABC transporter substrate-binding protein</fullName>
    </submittedName>
</protein>
<gene>
    <name evidence="5" type="primary">livK</name>
    <name evidence="5" type="ORF">Aple_075850</name>
</gene>
<feature type="chain" id="PRO_5038474747" evidence="3">
    <location>
        <begin position="23"/>
        <end position="402"/>
    </location>
</feature>
<dbReference type="OrthoDB" id="7337537at2"/>
<organism evidence="5 6">
    <name type="scientific">Acrocarpospora pleiomorpha</name>
    <dbReference type="NCBI Taxonomy" id="90975"/>
    <lineage>
        <taxon>Bacteria</taxon>
        <taxon>Bacillati</taxon>
        <taxon>Actinomycetota</taxon>
        <taxon>Actinomycetes</taxon>
        <taxon>Streptosporangiales</taxon>
        <taxon>Streptosporangiaceae</taxon>
        <taxon>Acrocarpospora</taxon>
    </lineage>
</organism>